<feature type="compositionally biased region" description="Low complexity" evidence="7">
    <location>
        <begin position="756"/>
        <end position="783"/>
    </location>
</feature>
<dbReference type="OMA" id="ITQHLAK"/>
<dbReference type="OrthoDB" id="273147at2759"/>
<dbReference type="InterPro" id="IPR036770">
    <property type="entry name" value="Ankyrin_rpt-contain_sf"/>
</dbReference>
<feature type="compositionally biased region" description="Polar residues" evidence="7">
    <location>
        <begin position="742"/>
        <end position="755"/>
    </location>
</feature>
<dbReference type="EnsemblMetazoa" id="ASIC012929-RA">
    <property type="protein sequence ID" value="ASIC012929-PA"/>
    <property type="gene ID" value="ASIC012929"/>
</dbReference>
<evidence type="ECO:0000256" key="6">
    <source>
        <dbReference type="SAM" id="Coils"/>
    </source>
</evidence>
<keyword evidence="4" id="KW-0539">Nucleus</keyword>
<keyword evidence="6" id="KW-0175">Coiled coil</keyword>
<reference evidence="9" key="2">
    <citation type="submission" date="2020-05" db="UniProtKB">
        <authorList>
            <consortium name="EnsemblMetazoa"/>
        </authorList>
    </citation>
    <scope>IDENTIFICATION</scope>
</reference>
<dbReference type="VEuPathDB" id="VectorBase:ASIC012929"/>
<evidence type="ECO:0000256" key="1">
    <source>
        <dbReference type="ARBA" id="ARBA00004123"/>
    </source>
</evidence>
<feature type="region of interest" description="Disordered" evidence="7">
    <location>
        <begin position="881"/>
        <end position="932"/>
    </location>
</feature>
<dbReference type="SUPFAM" id="SSF48452">
    <property type="entry name" value="TPR-like"/>
    <property type="match status" value="2"/>
</dbReference>
<feature type="region of interest" description="Disordered" evidence="7">
    <location>
        <begin position="529"/>
        <end position="560"/>
    </location>
</feature>
<dbReference type="InterPro" id="IPR011990">
    <property type="entry name" value="TPR-like_helical_dom_sf"/>
</dbReference>
<dbReference type="Pfam" id="PF12796">
    <property type="entry name" value="Ank_2"/>
    <property type="match status" value="1"/>
</dbReference>
<comment type="subcellular location">
    <subcellularLocation>
        <location evidence="1">Nucleus</location>
    </subcellularLocation>
</comment>
<feature type="compositionally biased region" description="Low complexity" evidence="7">
    <location>
        <begin position="903"/>
        <end position="913"/>
    </location>
</feature>
<feature type="compositionally biased region" description="Basic and acidic residues" evidence="7">
    <location>
        <begin position="1017"/>
        <end position="1031"/>
    </location>
</feature>
<dbReference type="STRING" id="74873.A0A084W449"/>
<dbReference type="PROSITE" id="PS50088">
    <property type="entry name" value="ANK_REPEAT"/>
    <property type="match status" value="3"/>
</dbReference>
<evidence type="ECO:0000313" key="8">
    <source>
        <dbReference type="EMBL" id="KFB44993.1"/>
    </source>
</evidence>
<feature type="region of interest" description="Disordered" evidence="7">
    <location>
        <begin position="479"/>
        <end position="516"/>
    </location>
</feature>
<keyword evidence="5" id="KW-0040">ANK repeat</keyword>
<evidence type="ECO:0000256" key="4">
    <source>
        <dbReference type="ARBA" id="ARBA00023242"/>
    </source>
</evidence>
<dbReference type="GO" id="GO:0000724">
    <property type="term" value="P:double-strand break repair via homologous recombination"/>
    <property type="evidence" value="ECO:0007669"/>
    <property type="project" value="TreeGrafter"/>
</dbReference>
<sequence>MGPDERKLVNKKTKYANQDNYLALAETCQRLGELYKDREEYQRALNEYKLAAKAYEKLNRLMDRGLAFRMIGEMHLMMGQFKEALQNVQAYSRAARNEANQLEIQRANVTLGRVYLHRAESLLLDKKASEAEADLIEAEKAFNVALSICDKLQGTVRKTELIEMQAGTYLNIGVTLDRRGKTGPAQEHMERAIRLAREADSFELLHTCYNTMALSCSQWEKNNDGEHRGKTLRLLNHGLEVASRLSNRSTKMCQTLLLKADFCLQMGDFQSARQTLKRAYHLKTPVSSDAKQIEWQLKVLVAICRTEDELITLEATNYERRKTLYELMGDGACRLRNFAKAIDYYRRMLECAEALGDVNRQLIPCYVSLYQTYTDNQQYDLALEYLWKEYEIIASEPKEAYHTLLQIAKLYERQEKSFFDIEDIYRKARVEAKKLKSIDLERVTIQRAVKMLRKHCMDLMADTLEQEAIAEGIDLSIVEPDSEGLPDMDCLSEVDEDDREDEQNTPNVGDDINLDIDLSDNSDVEGEANLGGGIGSGKKLNDSIPDGLNTSTSAQGRRRKRGMTFAVRRNNKGETQLHQAAIAGNKVLVERLLEQGHPVNVRDHAGWLPLHEACIHGHADIVTTLLDRGAHMNDKGGTSCDGITPLYDACSNGRLEVIEVLLDRGANATQRTDLGDTTLAVLDTWYSKRKARLSPEEIRHYERVRERLVAKFDAVAVQVSPPSAERRSTKKDLSSGRKTMVRRNSYSSDSDTPNDSTAHTTASSSSKVKSLRSTGSSSSSYGSKETVMLNRPHRNTASSSDDERSDPKHVAVNGASDDDFNPVGVSEYRSTMLALRKNKITDHRPTSLSLSGQKKRLAHMTMDEVDADDWLIDDLQQSAKRSRVAPTVLPRSASSSLERKKSSSSFGKTLSSSDFAGVEATPPPPYSTDCASALLDADDDDLPFAEDADPYAHDCWQEQESTDSAFNVLMKNSAKSFRRIQNRRGSSESSRTRRNSLGIAQTSLLDAGFQRVASPLFDEKENLTPPEDGRLKTPVKKTTPTPVAPSPHKSPAVQPPLKQTFHVVLDNGKTLDLCFNDQTLFSTRTIGWLQNEIVKRYIVYHGKRILLKIKQSKDLHAFSESEYLHVLTENGVPGLNAQITVYGMVRGCQDVDFAQFYDEYCEEHKKVNDKNLQTRLIKLERSSSIILEPDFALTVPSQPLPASDTLSFVFLLVFFQQDWLNHLDLSVNGITDKHMETLARYLPSCRQLRVLRLALNLLTSRTVEMLCYGVKDPLDEESLSGSLPVDGLKGSALEELDLSSNPLEDDAIAPLFVLCNELSNLRVLRLGSTDITTIDESNVGNFDISRLETFDVSQNKLHEHSMQYLLNQLCEGRLRDANFHSLAALCTDFKPKLWQTISNTQPGNLRALNLSNCRLTDDEIDQTLLPSLGRNCEKLIHLDLSVNVALTKRTFLSVLRQCNGAVFRLEQLYFRHNVQLWVDLDTIAPEEQLKMIEYNPSIQYPRELLAMLPVGDYTADQHETLLTVVNNLWRTLWSARTTNLTKHDDGLHITLSVDK</sequence>
<dbReference type="VEuPathDB" id="VectorBase:ASIS011494"/>
<keyword evidence="10" id="KW-1185">Reference proteome</keyword>
<dbReference type="GO" id="GO:0031297">
    <property type="term" value="P:replication fork processing"/>
    <property type="evidence" value="ECO:0007669"/>
    <property type="project" value="TreeGrafter"/>
</dbReference>
<dbReference type="PANTHER" id="PTHR46358">
    <property type="entry name" value="TONSOKU-LIKE PROTEIN"/>
    <property type="match status" value="1"/>
</dbReference>
<evidence type="ECO:0000313" key="9">
    <source>
        <dbReference type="EnsemblMetazoa" id="ASIC012929-PA"/>
    </source>
</evidence>
<feature type="repeat" description="ANK" evidence="5">
    <location>
        <begin position="572"/>
        <end position="604"/>
    </location>
</feature>
<evidence type="ECO:0000256" key="3">
    <source>
        <dbReference type="ARBA" id="ARBA00022737"/>
    </source>
</evidence>
<dbReference type="SMART" id="SM00028">
    <property type="entry name" value="TPR"/>
    <property type="match status" value="5"/>
</dbReference>
<gene>
    <name evidence="8" type="ORF">ZHAS_00012929</name>
</gene>
<feature type="region of interest" description="Disordered" evidence="7">
    <location>
        <begin position="1017"/>
        <end position="1054"/>
    </location>
</feature>
<dbReference type="PANTHER" id="PTHR46358:SF1">
    <property type="entry name" value="TONSOKU-LIKE PROTEIN"/>
    <property type="match status" value="1"/>
</dbReference>
<dbReference type="Proteomes" id="UP000030765">
    <property type="component" value="Unassembled WGS sequence"/>
</dbReference>
<dbReference type="InterPro" id="IPR052311">
    <property type="entry name" value="MMS22L-TONSL_complex_comp"/>
</dbReference>
<keyword evidence="2" id="KW-0433">Leucine-rich repeat</keyword>
<organism evidence="8">
    <name type="scientific">Anopheles sinensis</name>
    <name type="common">Mosquito</name>
    <dbReference type="NCBI Taxonomy" id="74873"/>
    <lineage>
        <taxon>Eukaryota</taxon>
        <taxon>Metazoa</taxon>
        <taxon>Ecdysozoa</taxon>
        <taxon>Arthropoda</taxon>
        <taxon>Hexapoda</taxon>
        <taxon>Insecta</taxon>
        <taxon>Pterygota</taxon>
        <taxon>Neoptera</taxon>
        <taxon>Endopterygota</taxon>
        <taxon>Diptera</taxon>
        <taxon>Nematocera</taxon>
        <taxon>Culicoidea</taxon>
        <taxon>Culicidae</taxon>
        <taxon>Anophelinae</taxon>
        <taxon>Anopheles</taxon>
    </lineage>
</organism>
<feature type="compositionally biased region" description="Acidic residues" evidence="7">
    <location>
        <begin position="480"/>
        <end position="503"/>
    </location>
</feature>
<dbReference type="InterPro" id="IPR019734">
    <property type="entry name" value="TPR_rpt"/>
</dbReference>
<dbReference type="Gene3D" id="1.25.40.10">
    <property type="entry name" value="Tetratricopeptide repeat domain"/>
    <property type="match status" value="2"/>
</dbReference>
<name>A0A084W449_ANOSI</name>
<dbReference type="GO" id="GO:0043596">
    <property type="term" value="C:nuclear replication fork"/>
    <property type="evidence" value="ECO:0007669"/>
    <property type="project" value="TreeGrafter"/>
</dbReference>
<dbReference type="Gene3D" id="3.80.10.10">
    <property type="entry name" value="Ribonuclease Inhibitor"/>
    <property type="match status" value="2"/>
</dbReference>
<feature type="compositionally biased region" description="Basic and acidic residues" evidence="7">
    <location>
        <begin position="724"/>
        <end position="735"/>
    </location>
</feature>
<feature type="coiled-coil region" evidence="6">
    <location>
        <begin position="85"/>
        <end position="139"/>
    </location>
</feature>
<dbReference type="SUPFAM" id="SSF52047">
    <property type="entry name" value="RNI-like"/>
    <property type="match status" value="1"/>
</dbReference>
<dbReference type="SMART" id="SM00248">
    <property type="entry name" value="ANK"/>
    <property type="match status" value="3"/>
</dbReference>
<dbReference type="Gene3D" id="1.25.40.20">
    <property type="entry name" value="Ankyrin repeat-containing domain"/>
    <property type="match status" value="1"/>
</dbReference>
<dbReference type="InterPro" id="IPR032675">
    <property type="entry name" value="LRR_dom_sf"/>
</dbReference>
<feature type="region of interest" description="Disordered" evidence="7">
    <location>
        <begin position="718"/>
        <end position="824"/>
    </location>
</feature>
<evidence type="ECO:0000256" key="5">
    <source>
        <dbReference type="PROSITE-ProRule" id="PRU00023"/>
    </source>
</evidence>
<feature type="repeat" description="ANK" evidence="5">
    <location>
        <begin position="641"/>
        <end position="673"/>
    </location>
</feature>
<dbReference type="EMBL" id="ATLV01020277">
    <property type="status" value="NOT_ANNOTATED_CDS"/>
    <property type="molecule type" value="Genomic_DNA"/>
</dbReference>
<dbReference type="InterPro" id="IPR002110">
    <property type="entry name" value="Ankyrin_rpt"/>
</dbReference>
<feature type="coiled-coil region" evidence="6">
    <location>
        <begin position="31"/>
        <end position="61"/>
    </location>
</feature>
<dbReference type="SUPFAM" id="SSF48403">
    <property type="entry name" value="Ankyrin repeat"/>
    <property type="match status" value="1"/>
</dbReference>
<evidence type="ECO:0000256" key="2">
    <source>
        <dbReference type="ARBA" id="ARBA00022614"/>
    </source>
</evidence>
<proteinExistence type="predicted"/>
<reference evidence="8 10" key="1">
    <citation type="journal article" date="2014" name="BMC Genomics">
        <title>Genome sequence of Anopheles sinensis provides insight into genetics basis of mosquito competence for malaria parasites.</title>
        <authorList>
            <person name="Zhou D."/>
            <person name="Zhang D."/>
            <person name="Ding G."/>
            <person name="Shi L."/>
            <person name="Hou Q."/>
            <person name="Ye Y."/>
            <person name="Xu Y."/>
            <person name="Zhou H."/>
            <person name="Xiong C."/>
            <person name="Li S."/>
            <person name="Yu J."/>
            <person name="Hong S."/>
            <person name="Yu X."/>
            <person name="Zou P."/>
            <person name="Chen C."/>
            <person name="Chang X."/>
            <person name="Wang W."/>
            <person name="Lv Y."/>
            <person name="Sun Y."/>
            <person name="Ma L."/>
            <person name="Shen B."/>
            <person name="Zhu C."/>
        </authorList>
    </citation>
    <scope>NUCLEOTIDE SEQUENCE [LARGE SCALE GENOMIC DNA]</scope>
</reference>
<feature type="repeat" description="ANK" evidence="5">
    <location>
        <begin position="605"/>
        <end position="637"/>
    </location>
</feature>
<evidence type="ECO:0000256" key="7">
    <source>
        <dbReference type="SAM" id="MobiDB-lite"/>
    </source>
</evidence>
<keyword evidence="3" id="KW-0677">Repeat</keyword>
<accession>A0A084W449</accession>
<dbReference type="EMBL" id="KE525297">
    <property type="protein sequence ID" value="KFB44993.1"/>
    <property type="molecule type" value="Genomic_DNA"/>
</dbReference>
<protein>
    <submittedName>
        <fullName evidence="8">AGAP006055-PA-like protein</fullName>
    </submittedName>
</protein>
<dbReference type="PROSITE" id="PS50297">
    <property type="entry name" value="ANK_REP_REGION"/>
    <property type="match status" value="3"/>
</dbReference>
<evidence type="ECO:0000313" key="10">
    <source>
        <dbReference type="Proteomes" id="UP000030765"/>
    </source>
</evidence>